<keyword evidence="3" id="KW-0804">Transcription</keyword>
<evidence type="ECO:0000256" key="2">
    <source>
        <dbReference type="ARBA" id="ARBA00023125"/>
    </source>
</evidence>
<keyword evidence="7" id="KW-1185">Reference proteome</keyword>
<dbReference type="PANTHER" id="PTHR47425">
    <property type="entry name" value="FARB-RELATED"/>
    <property type="match status" value="1"/>
</dbReference>
<dbReference type="AlphaFoldDB" id="A0A5N6UL95"/>
<dbReference type="GO" id="GO:0009893">
    <property type="term" value="P:positive regulation of metabolic process"/>
    <property type="evidence" value="ECO:0007669"/>
    <property type="project" value="UniProtKB-ARBA"/>
</dbReference>
<dbReference type="PROSITE" id="PS50048">
    <property type="entry name" value="ZN2_CY6_FUNGAL_2"/>
    <property type="match status" value="1"/>
</dbReference>
<dbReference type="Proteomes" id="UP000326950">
    <property type="component" value="Unassembled WGS sequence"/>
</dbReference>
<dbReference type="InterPro" id="IPR052761">
    <property type="entry name" value="Fungal_Detox/Toxin_TFs"/>
</dbReference>
<dbReference type="CDD" id="cd00067">
    <property type="entry name" value="GAL4"/>
    <property type="match status" value="1"/>
</dbReference>
<proteinExistence type="predicted"/>
<dbReference type="OrthoDB" id="5041285at2759"/>
<evidence type="ECO:0000256" key="4">
    <source>
        <dbReference type="ARBA" id="ARBA00023242"/>
    </source>
</evidence>
<accession>A0A5N6UL95</accession>
<evidence type="ECO:0000256" key="1">
    <source>
        <dbReference type="ARBA" id="ARBA00023015"/>
    </source>
</evidence>
<dbReference type="PANTHER" id="PTHR47425:SF2">
    <property type="entry name" value="FARB-RELATED"/>
    <property type="match status" value="1"/>
</dbReference>
<evidence type="ECO:0000256" key="3">
    <source>
        <dbReference type="ARBA" id="ARBA00023163"/>
    </source>
</evidence>
<keyword evidence="2" id="KW-0238">DNA-binding</keyword>
<evidence type="ECO:0000313" key="6">
    <source>
        <dbReference type="EMBL" id="KAE8158901.1"/>
    </source>
</evidence>
<organism evidence="6 7">
    <name type="scientific">Aspergillus tamarii</name>
    <dbReference type="NCBI Taxonomy" id="41984"/>
    <lineage>
        <taxon>Eukaryota</taxon>
        <taxon>Fungi</taxon>
        <taxon>Dikarya</taxon>
        <taxon>Ascomycota</taxon>
        <taxon>Pezizomycotina</taxon>
        <taxon>Eurotiomycetes</taxon>
        <taxon>Eurotiomycetidae</taxon>
        <taxon>Eurotiales</taxon>
        <taxon>Aspergillaceae</taxon>
        <taxon>Aspergillus</taxon>
        <taxon>Aspergillus subgen. Circumdati</taxon>
    </lineage>
</organism>
<dbReference type="EMBL" id="ML738685">
    <property type="protein sequence ID" value="KAE8158901.1"/>
    <property type="molecule type" value="Genomic_DNA"/>
</dbReference>
<reference evidence="6 7" key="1">
    <citation type="submission" date="2019-04" db="EMBL/GenBank/DDBJ databases">
        <title>Friends and foes A comparative genomics study of 23 Aspergillus species from section Flavi.</title>
        <authorList>
            <consortium name="DOE Joint Genome Institute"/>
            <person name="Kjaerbolling I."/>
            <person name="Vesth T."/>
            <person name="Frisvad J.C."/>
            <person name="Nybo J.L."/>
            <person name="Theobald S."/>
            <person name="Kildgaard S."/>
            <person name="Isbrandt T."/>
            <person name="Kuo A."/>
            <person name="Sato A."/>
            <person name="Lyhne E.K."/>
            <person name="Kogle M.E."/>
            <person name="Wiebenga A."/>
            <person name="Kun R.S."/>
            <person name="Lubbers R.J."/>
            <person name="Makela M.R."/>
            <person name="Barry K."/>
            <person name="Chovatia M."/>
            <person name="Clum A."/>
            <person name="Daum C."/>
            <person name="Haridas S."/>
            <person name="He G."/>
            <person name="LaButti K."/>
            <person name="Lipzen A."/>
            <person name="Mondo S."/>
            <person name="Riley R."/>
            <person name="Salamov A."/>
            <person name="Simmons B.A."/>
            <person name="Magnuson J.K."/>
            <person name="Henrissat B."/>
            <person name="Mortensen U.H."/>
            <person name="Larsen T.O."/>
            <person name="Devries R.P."/>
            <person name="Grigoriev I.V."/>
            <person name="Machida M."/>
            <person name="Baker S.E."/>
            <person name="Andersen M.R."/>
        </authorList>
    </citation>
    <scope>NUCLEOTIDE SEQUENCE [LARGE SCALE GENOMIC DNA]</scope>
    <source>
        <strain evidence="6 7">CBS 117626</strain>
    </source>
</reference>
<dbReference type="GO" id="GO:0008270">
    <property type="term" value="F:zinc ion binding"/>
    <property type="evidence" value="ECO:0007669"/>
    <property type="project" value="InterPro"/>
</dbReference>
<gene>
    <name evidence="6" type="ORF">BDV40DRAFT_307470</name>
</gene>
<name>A0A5N6UL95_ASPTM</name>
<protein>
    <recommendedName>
        <fullName evidence="5">Zn(2)-C6 fungal-type domain-containing protein</fullName>
    </recommendedName>
</protein>
<sequence>MYQTKGPRPTEKRIRRAAAACYRCHGRKVRCDASILGYPCTNCVLDGRTDCTLRPNATARFKNLKQSQRRNTAERLARPIEDEQKTFNAGGEPCEATPQSAVLPPVTGLPGLLESPDHTETTFEHESDASTQILDPLPVSSPRMRLSSVGTSFSGQPFLDLNALSLLPMSDVHILVTGGCLDMPPKVAMDVFIMKYFLLVHPSVPILDEVEFWNAYLQPEDSVYAPKISLFVFQALLLSSCAMLYDTNFESDPLARAQGALLLTFHTTAEDPQATMTWNMCAIHNATATGLGLYPSVQDPNRYAKKRLWWSIFVRDRFLWLGRHRRPQFTSANFNLNLDYLQEEDMANEIMMSPFYEPNVKRLLLKVFQAQCQLAAILTDVITISFSASDGDAPRLSHHELDIYLTRIQQLRGELIQWEETVYSPLQHTGIAEPETVGIIINLTALHYQ</sequence>
<dbReference type="GO" id="GO:0000981">
    <property type="term" value="F:DNA-binding transcription factor activity, RNA polymerase II-specific"/>
    <property type="evidence" value="ECO:0007669"/>
    <property type="project" value="InterPro"/>
</dbReference>
<dbReference type="GO" id="GO:0003677">
    <property type="term" value="F:DNA binding"/>
    <property type="evidence" value="ECO:0007669"/>
    <property type="project" value="UniProtKB-KW"/>
</dbReference>
<keyword evidence="1" id="KW-0805">Transcription regulation</keyword>
<keyword evidence="4" id="KW-0539">Nucleus</keyword>
<evidence type="ECO:0000259" key="5">
    <source>
        <dbReference type="PROSITE" id="PS50048"/>
    </source>
</evidence>
<dbReference type="SMART" id="SM00066">
    <property type="entry name" value="GAL4"/>
    <property type="match status" value="1"/>
</dbReference>
<dbReference type="PROSITE" id="PS00463">
    <property type="entry name" value="ZN2_CY6_FUNGAL_1"/>
    <property type="match status" value="1"/>
</dbReference>
<dbReference type="CDD" id="cd12148">
    <property type="entry name" value="fungal_TF_MHR"/>
    <property type="match status" value="1"/>
</dbReference>
<dbReference type="SUPFAM" id="SSF57701">
    <property type="entry name" value="Zn2/Cys6 DNA-binding domain"/>
    <property type="match status" value="1"/>
</dbReference>
<evidence type="ECO:0000313" key="7">
    <source>
        <dbReference type="Proteomes" id="UP000326950"/>
    </source>
</evidence>
<dbReference type="Pfam" id="PF00172">
    <property type="entry name" value="Zn_clus"/>
    <property type="match status" value="1"/>
</dbReference>
<dbReference type="InterPro" id="IPR036864">
    <property type="entry name" value="Zn2-C6_fun-type_DNA-bd_sf"/>
</dbReference>
<dbReference type="InterPro" id="IPR001138">
    <property type="entry name" value="Zn2Cys6_DnaBD"/>
</dbReference>
<feature type="domain" description="Zn(2)-C6 fungal-type" evidence="5">
    <location>
        <begin position="20"/>
        <end position="53"/>
    </location>
</feature>
<dbReference type="Gene3D" id="4.10.240.10">
    <property type="entry name" value="Zn(2)-C6 fungal-type DNA-binding domain"/>
    <property type="match status" value="1"/>
</dbReference>